<organism evidence="2 3">
    <name type="scientific">Pseudochelatococcus contaminans</name>
    <dbReference type="NCBI Taxonomy" id="1538103"/>
    <lineage>
        <taxon>Bacteria</taxon>
        <taxon>Pseudomonadati</taxon>
        <taxon>Pseudomonadota</taxon>
        <taxon>Alphaproteobacteria</taxon>
        <taxon>Hyphomicrobiales</taxon>
        <taxon>Chelatococcaceae</taxon>
        <taxon>Pseudochelatococcus</taxon>
    </lineage>
</organism>
<dbReference type="RefSeq" id="WP_183750643.1">
    <property type="nucleotide sequence ID" value="NZ_JACICC010000001.1"/>
</dbReference>
<dbReference type="Proteomes" id="UP000537592">
    <property type="component" value="Unassembled WGS sequence"/>
</dbReference>
<reference evidence="2 3" key="1">
    <citation type="submission" date="2020-08" db="EMBL/GenBank/DDBJ databases">
        <title>Genomic Encyclopedia of Type Strains, Phase IV (KMG-IV): sequencing the most valuable type-strain genomes for metagenomic binning, comparative biology and taxonomic classification.</title>
        <authorList>
            <person name="Goeker M."/>
        </authorList>
    </citation>
    <scope>NUCLEOTIDE SEQUENCE [LARGE SCALE GENOMIC DNA]</scope>
    <source>
        <strain evidence="2 3">DSM 28760</strain>
    </source>
</reference>
<keyword evidence="1" id="KW-1133">Transmembrane helix</keyword>
<keyword evidence="3" id="KW-1185">Reference proteome</keyword>
<protein>
    <submittedName>
        <fullName evidence="2">Putative membrane protein</fullName>
    </submittedName>
</protein>
<gene>
    <name evidence="2" type="ORF">FHS81_000733</name>
</gene>
<evidence type="ECO:0000313" key="3">
    <source>
        <dbReference type="Proteomes" id="UP000537592"/>
    </source>
</evidence>
<feature type="transmembrane region" description="Helical" evidence="1">
    <location>
        <begin position="40"/>
        <end position="59"/>
    </location>
</feature>
<dbReference type="EMBL" id="JACICC010000001">
    <property type="protein sequence ID" value="MBB3808679.1"/>
    <property type="molecule type" value="Genomic_DNA"/>
</dbReference>
<keyword evidence="1" id="KW-0812">Transmembrane</keyword>
<dbReference type="Pfam" id="PF05437">
    <property type="entry name" value="AzlD"/>
    <property type="match status" value="1"/>
</dbReference>
<dbReference type="InterPro" id="IPR008407">
    <property type="entry name" value="Brnchd-chn_aa_trnsp_AzlD"/>
</dbReference>
<name>A0A7W5Z2A4_9HYPH</name>
<proteinExistence type="predicted"/>
<dbReference type="AlphaFoldDB" id="A0A7W5Z2A4"/>
<accession>A0A7W5Z2A4</accession>
<sequence length="99" mass="10189">MSIDPGMLLAIAMMSAVTYFTRLAGFLLASRLSLRGRARAAIDAIPPAVLFALIAPVVLTHGWPETLAAAAAGIAALRLPLLGVIAIGIAAVVILRALF</sequence>
<comment type="caution">
    <text evidence="2">The sequence shown here is derived from an EMBL/GenBank/DDBJ whole genome shotgun (WGS) entry which is preliminary data.</text>
</comment>
<evidence type="ECO:0000256" key="1">
    <source>
        <dbReference type="SAM" id="Phobius"/>
    </source>
</evidence>
<feature type="transmembrane region" description="Helical" evidence="1">
    <location>
        <begin position="79"/>
        <end position="98"/>
    </location>
</feature>
<feature type="transmembrane region" description="Helical" evidence="1">
    <location>
        <begin position="6"/>
        <end position="28"/>
    </location>
</feature>
<evidence type="ECO:0000313" key="2">
    <source>
        <dbReference type="EMBL" id="MBB3808679.1"/>
    </source>
</evidence>
<keyword evidence="1" id="KW-0472">Membrane</keyword>